<organism evidence="8 9">
    <name type="scientific">Jimgerdemannia flammicorona</name>
    <dbReference type="NCBI Taxonomy" id="994334"/>
    <lineage>
        <taxon>Eukaryota</taxon>
        <taxon>Fungi</taxon>
        <taxon>Fungi incertae sedis</taxon>
        <taxon>Mucoromycota</taxon>
        <taxon>Mucoromycotina</taxon>
        <taxon>Endogonomycetes</taxon>
        <taxon>Endogonales</taxon>
        <taxon>Endogonaceae</taxon>
        <taxon>Jimgerdemannia</taxon>
    </lineage>
</organism>
<dbReference type="InterPro" id="IPR036259">
    <property type="entry name" value="MFS_trans_sf"/>
</dbReference>
<feature type="domain" description="Major facilitator superfamily (MFS) profile" evidence="7">
    <location>
        <begin position="1"/>
        <end position="121"/>
    </location>
</feature>
<name>A0A433QG72_9FUNG</name>
<evidence type="ECO:0000256" key="4">
    <source>
        <dbReference type="ARBA" id="ARBA00022989"/>
    </source>
</evidence>
<dbReference type="GO" id="GO:0022857">
    <property type="term" value="F:transmembrane transporter activity"/>
    <property type="evidence" value="ECO:0007669"/>
    <property type="project" value="InterPro"/>
</dbReference>
<dbReference type="AlphaFoldDB" id="A0A433QG72"/>
<keyword evidence="5 6" id="KW-0472">Membrane</keyword>
<dbReference type="PANTHER" id="PTHR23501:SF191">
    <property type="entry name" value="VACUOLAR BASIC AMINO ACID TRANSPORTER 4"/>
    <property type="match status" value="1"/>
</dbReference>
<evidence type="ECO:0000256" key="3">
    <source>
        <dbReference type="ARBA" id="ARBA00022692"/>
    </source>
</evidence>
<gene>
    <name evidence="8" type="ORF">BC938DRAFT_481408</name>
</gene>
<evidence type="ECO:0000256" key="6">
    <source>
        <dbReference type="SAM" id="Phobius"/>
    </source>
</evidence>
<protein>
    <recommendedName>
        <fullName evidence="7">Major facilitator superfamily (MFS) profile domain-containing protein</fullName>
    </recommendedName>
</protein>
<dbReference type="PANTHER" id="PTHR23501">
    <property type="entry name" value="MAJOR FACILITATOR SUPERFAMILY"/>
    <property type="match status" value="1"/>
</dbReference>
<dbReference type="InterPro" id="IPR020846">
    <property type="entry name" value="MFS_dom"/>
</dbReference>
<dbReference type="GO" id="GO:0005886">
    <property type="term" value="C:plasma membrane"/>
    <property type="evidence" value="ECO:0007669"/>
    <property type="project" value="TreeGrafter"/>
</dbReference>
<dbReference type="PROSITE" id="PS50850">
    <property type="entry name" value="MFS"/>
    <property type="match status" value="1"/>
</dbReference>
<comment type="caution">
    <text evidence="8">The sequence shown here is derived from an EMBL/GenBank/DDBJ whole genome shotgun (WGS) entry which is preliminary data.</text>
</comment>
<dbReference type="GO" id="GO:0012505">
    <property type="term" value="C:endomembrane system"/>
    <property type="evidence" value="ECO:0007669"/>
    <property type="project" value="UniProtKB-SubCell"/>
</dbReference>
<comment type="subcellular location">
    <subcellularLocation>
        <location evidence="1">Endomembrane system</location>
        <topology evidence="1">Multi-pass membrane protein</topology>
    </subcellularLocation>
</comment>
<dbReference type="InterPro" id="IPR005828">
    <property type="entry name" value="MFS_sugar_transport-like"/>
</dbReference>
<reference evidence="8 9" key="1">
    <citation type="journal article" date="2018" name="New Phytol.">
        <title>Phylogenomics of Endogonaceae and evolution of mycorrhizas within Mucoromycota.</title>
        <authorList>
            <person name="Chang Y."/>
            <person name="Desiro A."/>
            <person name="Na H."/>
            <person name="Sandor L."/>
            <person name="Lipzen A."/>
            <person name="Clum A."/>
            <person name="Barry K."/>
            <person name="Grigoriev I.V."/>
            <person name="Martin F.M."/>
            <person name="Stajich J.E."/>
            <person name="Smith M.E."/>
            <person name="Bonito G."/>
            <person name="Spatafora J.W."/>
        </authorList>
    </citation>
    <scope>NUCLEOTIDE SEQUENCE [LARGE SCALE GENOMIC DNA]</scope>
    <source>
        <strain evidence="8 9">AD002</strain>
    </source>
</reference>
<keyword evidence="3 6" id="KW-0812">Transmembrane</keyword>
<evidence type="ECO:0000313" key="9">
    <source>
        <dbReference type="Proteomes" id="UP000274822"/>
    </source>
</evidence>
<evidence type="ECO:0000313" key="8">
    <source>
        <dbReference type="EMBL" id="RUS28820.1"/>
    </source>
</evidence>
<evidence type="ECO:0000256" key="2">
    <source>
        <dbReference type="ARBA" id="ARBA00022448"/>
    </source>
</evidence>
<keyword evidence="4 6" id="KW-1133">Transmembrane helix</keyword>
<dbReference type="SUPFAM" id="SSF103473">
    <property type="entry name" value="MFS general substrate transporter"/>
    <property type="match status" value="1"/>
</dbReference>
<evidence type="ECO:0000256" key="1">
    <source>
        <dbReference type="ARBA" id="ARBA00004127"/>
    </source>
</evidence>
<sequence>MLSDTHTQPSTRHVHGDARHLTPNRQCLHKLHSFAGIAKDRQRSWQHGESVLDPYVASLTYSTNSYYITLDAFQPIFSKLSEIFGRKSMLSWGLALFFIGSILCGISNSMLMLILSRYFPI</sequence>
<evidence type="ECO:0000256" key="5">
    <source>
        <dbReference type="ARBA" id="ARBA00023136"/>
    </source>
</evidence>
<accession>A0A433QG72</accession>
<dbReference type="Pfam" id="PF00083">
    <property type="entry name" value="Sugar_tr"/>
    <property type="match status" value="1"/>
</dbReference>
<dbReference type="EMBL" id="RBNJ01006076">
    <property type="protein sequence ID" value="RUS28820.1"/>
    <property type="molecule type" value="Genomic_DNA"/>
</dbReference>
<keyword evidence="9" id="KW-1185">Reference proteome</keyword>
<proteinExistence type="predicted"/>
<evidence type="ECO:0000259" key="7">
    <source>
        <dbReference type="PROSITE" id="PS50850"/>
    </source>
</evidence>
<feature type="transmembrane region" description="Helical" evidence="6">
    <location>
        <begin position="89"/>
        <end position="115"/>
    </location>
</feature>
<keyword evidence="2" id="KW-0813">Transport</keyword>
<dbReference type="Gene3D" id="1.20.1720.10">
    <property type="entry name" value="Multidrug resistance protein D"/>
    <property type="match status" value="1"/>
</dbReference>
<dbReference type="Proteomes" id="UP000274822">
    <property type="component" value="Unassembled WGS sequence"/>
</dbReference>